<dbReference type="InterPro" id="IPR050695">
    <property type="entry name" value="N-acetylmuramoyl_amidase_3"/>
</dbReference>
<evidence type="ECO:0000256" key="3">
    <source>
        <dbReference type="ARBA" id="ARBA00022801"/>
    </source>
</evidence>
<dbReference type="RefSeq" id="WP_345076707.1">
    <property type="nucleotide sequence ID" value="NZ_BAABFA010000001.1"/>
</dbReference>
<sequence length="197" mass="21373">MPFVACHKSDGNNIERARYHTLVMLDAAHGGADTGTTNADGKQEKAMVLALCKEMAAMAPLYNIEVLQTRNDDTDPPLGTRIGVTIAATPDVFLSLHINKAPAGTPARIYEIFLAPDEPFFAENSILTTAILSRLAVAGKDTVRTYKNALILRGHTQPALAVECGDIGKPDDVATMEDREQLCRYLLESIVTYSNAR</sequence>
<keyword evidence="3" id="KW-0378">Hydrolase</keyword>
<dbReference type="EC" id="3.5.1.28" evidence="2"/>
<comment type="catalytic activity">
    <reaction evidence="1">
        <text>Hydrolyzes the link between N-acetylmuramoyl residues and L-amino acid residues in certain cell-wall glycopeptides.</text>
        <dbReference type="EC" id="3.5.1.28"/>
    </reaction>
</comment>
<evidence type="ECO:0000313" key="6">
    <source>
        <dbReference type="Proteomes" id="UP001500067"/>
    </source>
</evidence>
<dbReference type="InterPro" id="IPR002508">
    <property type="entry name" value="MurNAc-LAA_cat"/>
</dbReference>
<name>A0ABP8N104_9BACT</name>
<accession>A0ABP8N104</accession>
<evidence type="ECO:0000313" key="5">
    <source>
        <dbReference type="EMBL" id="GAA4459444.1"/>
    </source>
</evidence>
<comment type="caution">
    <text evidence="5">The sequence shown here is derived from an EMBL/GenBank/DDBJ whole genome shotgun (WGS) entry which is preliminary data.</text>
</comment>
<dbReference type="SUPFAM" id="SSF53187">
    <property type="entry name" value="Zn-dependent exopeptidases"/>
    <property type="match status" value="1"/>
</dbReference>
<dbReference type="Pfam" id="PF01520">
    <property type="entry name" value="Amidase_3"/>
    <property type="match status" value="1"/>
</dbReference>
<gene>
    <name evidence="5" type="ORF">GCM10023093_00450</name>
</gene>
<protein>
    <recommendedName>
        <fullName evidence="2">N-acetylmuramoyl-L-alanine amidase</fullName>
        <ecNumber evidence="2">3.5.1.28</ecNumber>
    </recommendedName>
</protein>
<dbReference type="CDD" id="cd02696">
    <property type="entry name" value="MurNAc-LAA"/>
    <property type="match status" value="1"/>
</dbReference>
<organism evidence="5 6">
    <name type="scientific">Nemorincola caseinilytica</name>
    <dbReference type="NCBI Taxonomy" id="2054315"/>
    <lineage>
        <taxon>Bacteria</taxon>
        <taxon>Pseudomonadati</taxon>
        <taxon>Bacteroidota</taxon>
        <taxon>Chitinophagia</taxon>
        <taxon>Chitinophagales</taxon>
        <taxon>Chitinophagaceae</taxon>
        <taxon>Nemorincola</taxon>
    </lineage>
</organism>
<evidence type="ECO:0000256" key="2">
    <source>
        <dbReference type="ARBA" id="ARBA00011901"/>
    </source>
</evidence>
<proteinExistence type="predicted"/>
<evidence type="ECO:0000259" key="4">
    <source>
        <dbReference type="Pfam" id="PF01520"/>
    </source>
</evidence>
<dbReference type="Gene3D" id="3.40.630.40">
    <property type="entry name" value="Zn-dependent exopeptidases"/>
    <property type="match status" value="1"/>
</dbReference>
<dbReference type="EMBL" id="BAABFA010000001">
    <property type="protein sequence ID" value="GAA4459444.1"/>
    <property type="molecule type" value="Genomic_DNA"/>
</dbReference>
<keyword evidence="6" id="KW-1185">Reference proteome</keyword>
<reference evidence="6" key="1">
    <citation type="journal article" date="2019" name="Int. J. Syst. Evol. Microbiol.">
        <title>The Global Catalogue of Microorganisms (GCM) 10K type strain sequencing project: providing services to taxonomists for standard genome sequencing and annotation.</title>
        <authorList>
            <consortium name="The Broad Institute Genomics Platform"/>
            <consortium name="The Broad Institute Genome Sequencing Center for Infectious Disease"/>
            <person name="Wu L."/>
            <person name="Ma J."/>
        </authorList>
    </citation>
    <scope>NUCLEOTIDE SEQUENCE [LARGE SCALE GENOMIC DNA]</scope>
    <source>
        <strain evidence="6">JCM 32105</strain>
    </source>
</reference>
<dbReference type="PANTHER" id="PTHR30404">
    <property type="entry name" value="N-ACETYLMURAMOYL-L-ALANINE AMIDASE"/>
    <property type="match status" value="1"/>
</dbReference>
<evidence type="ECO:0000256" key="1">
    <source>
        <dbReference type="ARBA" id="ARBA00001561"/>
    </source>
</evidence>
<feature type="domain" description="MurNAc-LAA" evidence="4">
    <location>
        <begin position="23"/>
        <end position="181"/>
    </location>
</feature>
<dbReference type="Proteomes" id="UP001500067">
    <property type="component" value="Unassembled WGS sequence"/>
</dbReference>
<dbReference type="PANTHER" id="PTHR30404:SF0">
    <property type="entry name" value="N-ACETYLMURAMOYL-L-ALANINE AMIDASE AMIC"/>
    <property type="match status" value="1"/>
</dbReference>